<keyword evidence="1" id="KW-0732">Signal</keyword>
<dbReference type="GO" id="GO:0005737">
    <property type="term" value="C:cytoplasm"/>
    <property type="evidence" value="ECO:0007669"/>
    <property type="project" value="TreeGrafter"/>
</dbReference>
<feature type="chain" id="PRO_5042938904" evidence="1">
    <location>
        <begin position="32"/>
        <end position="152"/>
    </location>
</feature>
<reference evidence="3 4" key="1">
    <citation type="submission" date="2023-12" db="EMBL/GenBank/DDBJ databases">
        <title>A high-quality genome assembly for Dillenia turbinata (Dilleniales).</title>
        <authorList>
            <person name="Chanderbali A."/>
        </authorList>
    </citation>
    <scope>NUCLEOTIDE SEQUENCE [LARGE SCALE GENOMIC DNA]</scope>
    <source>
        <strain evidence="3">LSX21</strain>
        <tissue evidence="3">Leaf</tissue>
    </source>
</reference>
<dbReference type="AlphaFoldDB" id="A0AAN8V6J6"/>
<dbReference type="EMBL" id="JBAMMX010000017">
    <property type="protein sequence ID" value="KAK6924441.1"/>
    <property type="molecule type" value="Genomic_DNA"/>
</dbReference>
<comment type="caution">
    <text evidence="3">The sequence shown here is derived from an EMBL/GenBank/DDBJ whole genome shotgun (WGS) entry which is preliminary data.</text>
</comment>
<organism evidence="3 4">
    <name type="scientific">Dillenia turbinata</name>
    <dbReference type="NCBI Taxonomy" id="194707"/>
    <lineage>
        <taxon>Eukaryota</taxon>
        <taxon>Viridiplantae</taxon>
        <taxon>Streptophyta</taxon>
        <taxon>Embryophyta</taxon>
        <taxon>Tracheophyta</taxon>
        <taxon>Spermatophyta</taxon>
        <taxon>Magnoliopsida</taxon>
        <taxon>eudicotyledons</taxon>
        <taxon>Gunneridae</taxon>
        <taxon>Pentapetalae</taxon>
        <taxon>Dilleniales</taxon>
        <taxon>Dilleniaceae</taxon>
        <taxon>Dillenia</taxon>
    </lineage>
</organism>
<accession>A0AAN8V6J6</accession>
<protein>
    <submittedName>
        <fullName evidence="3">Glutaredoxin</fullName>
    </submittedName>
</protein>
<dbReference type="Gene3D" id="3.40.30.10">
    <property type="entry name" value="Glutaredoxin"/>
    <property type="match status" value="1"/>
</dbReference>
<evidence type="ECO:0000259" key="2">
    <source>
        <dbReference type="Pfam" id="PF00462"/>
    </source>
</evidence>
<dbReference type="Proteomes" id="UP001370490">
    <property type="component" value="Unassembled WGS sequence"/>
</dbReference>
<dbReference type="InterPro" id="IPR036249">
    <property type="entry name" value="Thioredoxin-like_sf"/>
</dbReference>
<dbReference type="SUPFAM" id="SSF52833">
    <property type="entry name" value="Thioredoxin-like"/>
    <property type="match status" value="1"/>
</dbReference>
<evidence type="ECO:0000256" key="1">
    <source>
        <dbReference type="SAM" id="SignalP"/>
    </source>
</evidence>
<evidence type="ECO:0000313" key="3">
    <source>
        <dbReference type="EMBL" id="KAK6924441.1"/>
    </source>
</evidence>
<dbReference type="PRINTS" id="PR00160">
    <property type="entry name" value="GLUTAREDOXIN"/>
</dbReference>
<dbReference type="InterPro" id="IPR014025">
    <property type="entry name" value="Glutaredoxin_subgr"/>
</dbReference>
<dbReference type="PROSITE" id="PS51354">
    <property type="entry name" value="GLUTAREDOXIN_2"/>
    <property type="match status" value="1"/>
</dbReference>
<feature type="signal peptide" evidence="1">
    <location>
        <begin position="1"/>
        <end position="31"/>
    </location>
</feature>
<name>A0AAN8V6J6_9MAGN</name>
<sequence>MKGHGRRSSTKNLILFLVMGVIFASTGESLASSTSPSAFIHNVIYSNKIADVLLYMVGRRTVPQVFVNGEHIGGSDDLRTAVQECHLWKLLKRSLMTSWWFEAVVMAARGVFCGVMTEFEFGIHTPTTHKATKTTEVIVDVNDEDDRLLLLI</sequence>
<dbReference type="Pfam" id="PF00462">
    <property type="entry name" value="Glutaredoxin"/>
    <property type="match status" value="1"/>
</dbReference>
<gene>
    <name evidence="3" type="ORF">RJ641_010641</name>
</gene>
<keyword evidence="4" id="KW-1185">Reference proteome</keyword>
<dbReference type="PANTHER" id="PTHR45694">
    <property type="entry name" value="GLUTAREDOXIN 2"/>
    <property type="match status" value="1"/>
</dbReference>
<dbReference type="GO" id="GO:0034599">
    <property type="term" value="P:cellular response to oxidative stress"/>
    <property type="evidence" value="ECO:0007669"/>
    <property type="project" value="TreeGrafter"/>
</dbReference>
<dbReference type="GO" id="GO:0015038">
    <property type="term" value="F:glutathione disulfide oxidoreductase activity"/>
    <property type="evidence" value="ECO:0007669"/>
    <property type="project" value="TreeGrafter"/>
</dbReference>
<dbReference type="PANTHER" id="PTHR45694:SF4">
    <property type="entry name" value="GLUTAREDOXIN-C3"/>
    <property type="match status" value="1"/>
</dbReference>
<evidence type="ECO:0000313" key="4">
    <source>
        <dbReference type="Proteomes" id="UP001370490"/>
    </source>
</evidence>
<feature type="domain" description="Glutaredoxin" evidence="2">
    <location>
        <begin position="47"/>
        <end position="72"/>
    </location>
</feature>
<proteinExistence type="predicted"/>
<dbReference type="InterPro" id="IPR002109">
    <property type="entry name" value="Glutaredoxin"/>
</dbReference>